<sequence length="278" mass="33201">CKESNIKCQRVLPKTKEEFAVLEKLGLTYVSGQYESTDSGKLHEQAYFQFDKRQTIKKKRTLARWKASELSNAENGFWAFGNYRYLSNANEFTNKDDINEKRLEDMNRIDHIVENNLTVEDILKNKKDLLLRSWLRSLKDLEYLIMKEKENVTLEQITYMIGEHNTIEEHNGIRYYNHNFNSQVDKFELTDHRKENNLDVDTILYPEVRRKLENRLHTTKRKKVQFKGYNIENKLEYIIQDLDNDEKYDSDRSMSSLSSNDSETTRRRKKGKAILKEH</sequence>
<feature type="non-terminal residue" evidence="2">
    <location>
        <position position="278"/>
    </location>
</feature>
<dbReference type="Proteomes" id="UP000789396">
    <property type="component" value="Unassembled WGS sequence"/>
</dbReference>
<organism evidence="2 3">
    <name type="scientific">Racocetra fulgida</name>
    <dbReference type="NCBI Taxonomy" id="60492"/>
    <lineage>
        <taxon>Eukaryota</taxon>
        <taxon>Fungi</taxon>
        <taxon>Fungi incertae sedis</taxon>
        <taxon>Mucoromycota</taxon>
        <taxon>Glomeromycotina</taxon>
        <taxon>Glomeromycetes</taxon>
        <taxon>Diversisporales</taxon>
        <taxon>Gigasporaceae</taxon>
        <taxon>Racocetra</taxon>
    </lineage>
</organism>
<dbReference type="OrthoDB" id="10522871at2759"/>
<feature type="compositionally biased region" description="Low complexity" evidence="1">
    <location>
        <begin position="253"/>
        <end position="262"/>
    </location>
</feature>
<gene>
    <name evidence="2" type="ORF">RFULGI_LOCUS12881</name>
</gene>
<accession>A0A9N9INE1</accession>
<dbReference type="EMBL" id="CAJVPZ010032206">
    <property type="protein sequence ID" value="CAG8741269.1"/>
    <property type="molecule type" value="Genomic_DNA"/>
</dbReference>
<evidence type="ECO:0000313" key="2">
    <source>
        <dbReference type="EMBL" id="CAG8741269.1"/>
    </source>
</evidence>
<keyword evidence="3" id="KW-1185">Reference proteome</keyword>
<comment type="caution">
    <text evidence="2">The sequence shown here is derived from an EMBL/GenBank/DDBJ whole genome shotgun (WGS) entry which is preliminary data.</text>
</comment>
<reference evidence="2" key="1">
    <citation type="submission" date="2021-06" db="EMBL/GenBank/DDBJ databases">
        <authorList>
            <person name="Kallberg Y."/>
            <person name="Tangrot J."/>
            <person name="Rosling A."/>
        </authorList>
    </citation>
    <scope>NUCLEOTIDE SEQUENCE</scope>
    <source>
        <strain evidence="2">IN212</strain>
    </source>
</reference>
<evidence type="ECO:0000256" key="1">
    <source>
        <dbReference type="SAM" id="MobiDB-lite"/>
    </source>
</evidence>
<proteinExistence type="predicted"/>
<name>A0A9N9INE1_9GLOM</name>
<feature type="compositionally biased region" description="Basic residues" evidence="1">
    <location>
        <begin position="266"/>
        <end position="278"/>
    </location>
</feature>
<feature type="region of interest" description="Disordered" evidence="1">
    <location>
        <begin position="247"/>
        <end position="278"/>
    </location>
</feature>
<protein>
    <submittedName>
        <fullName evidence="2">3689_t:CDS:1</fullName>
    </submittedName>
</protein>
<dbReference type="AlphaFoldDB" id="A0A9N9INE1"/>
<evidence type="ECO:0000313" key="3">
    <source>
        <dbReference type="Proteomes" id="UP000789396"/>
    </source>
</evidence>